<keyword evidence="1" id="KW-0175">Coiled coil</keyword>
<protein>
    <submittedName>
        <fullName evidence="2">Uncharacterized protein</fullName>
    </submittedName>
</protein>
<accession>A0ABD0MAM6</accession>
<feature type="coiled-coil region" evidence="1">
    <location>
        <begin position="547"/>
        <end position="585"/>
    </location>
</feature>
<evidence type="ECO:0000256" key="1">
    <source>
        <dbReference type="SAM" id="Coils"/>
    </source>
</evidence>
<organism evidence="2 3">
    <name type="scientific">Cirrhinus mrigala</name>
    <name type="common">Mrigala</name>
    <dbReference type="NCBI Taxonomy" id="683832"/>
    <lineage>
        <taxon>Eukaryota</taxon>
        <taxon>Metazoa</taxon>
        <taxon>Chordata</taxon>
        <taxon>Craniata</taxon>
        <taxon>Vertebrata</taxon>
        <taxon>Euteleostomi</taxon>
        <taxon>Actinopterygii</taxon>
        <taxon>Neopterygii</taxon>
        <taxon>Teleostei</taxon>
        <taxon>Ostariophysi</taxon>
        <taxon>Cypriniformes</taxon>
        <taxon>Cyprinidae</taxon>
        <taxon>Labeoninae</taxon>
        <taxon>Labeonini</taxon>
        <taxon>Cirrhinus</taxon>
    </lineage>
</organism>
<dbReference type="AlphaFoldDB" id="A0ABD0MAM6"/>
<comment type="caution">
    <text evidence="2">The sequence shown here is derived from an EMBL/GenBank/DDBJ whole genome shotgun (WGS) entry which is preliminary data.</text>
</comment>
<proteinExistence type="predicted"/>
<sequence length="585" mass="67308">MFDESMNRTTKNKQLDLHVRYWTTDETGTYVCSRYYGSEFLGHSTAEDLLDKFKEGTKELCLSKMLSLSMDGPNVNWRFVQLLKQEYSEQFGGAQIQIVESCGLHIMHNSIKAGFGVWQVEKLLKALHFLFHCAPARRQDYSLVTKSIKFPLPFCGHRWLENLPALERAIEIWPSVVTYVDQVKLKKLPNPGSSSCDTVAEARMDPLTLPKLHYFMSISLNFQPFLTKYQTDVPMIPFLCKDLEDLVRSLLWHFIKRDVLLVSVPKLVRLDVTDQSIWVSPKAVDIGMGATAALKGTSGSQSRVGELSQLQFMKDCGIALANICKKILDKCPLKYHLVRNMTCLDPNKMYSEPDECLHKIKGLIQKFVQDKQLSSLTVGDVIAQQFESFLFSEARAESFKDFSPTEPNSRVDMFLHQHMSTSAPELWGFVKKLLILSHGQATVERGFSINKEVETCNMDEQTVVAQRLICDHLVNYCATARTRYRMYLDEEKRKKTKDEQMTKRKIAEDELEVLRKKRRTIHSVCETLEKDADSFAEKAESTTGTKMAELITKSNTLRRRYKEKKEELDELDKEIERKASELREI</sequence>
<reference evidence="2 3" key="1">
    <citation type="submission" date="2024-05" db="EMBL/GenBank/DDBJ databases">
        <title>Genome sequencing and assembly of Indian major carp, Cirrhinus mrigala (Hamilton, 1822).</title>
        <authorList>
            <person name="Mohindra V."/>
            <person name="Chowdhury L.M."/>
            <person name="Lal K."/>
            <person name="Jena J.K."/>
        </authorList>
    </citation>
    <scope>NUCLEOTIDE SEQUENCE [LARGE SCALE GENOMIC DNA]</scope>
    <source>
        <strain evidence="2">CM1030</strain>
        <tissue evidence="2">Blood</tissue>
    </source>
</reference>
<name>A0ABD0MAM6_CIRMR</name>
<dbReference type="PANTHER" id="PTHR37162">
    <property type="entry name" value="HAT FAMILY DIMERISATION DOMAINCONTAINING PROTEIN-RELATED"/>
    <property type="match status" value="1"/>
</dbReference>
<dbReference type="PANTHER" id="PTHR37162:SF11">
    <property type="match status" value="1"/>
</dbReference>
<gene>
    <name evidence="2" type="ORF">M9458_057827</name>
</gene>
<keyword evidence="3" id="KW-1185">Reference proteome</keyword>
<dbReference type="Proteomes" id="UP001529510">
    <property type="component" value="Unassembled WGS sequence"/>
</dbReference>
<evidence type="ECO:0000313" key="3">
    <source>
        <dbReference type="Proteomes" id="UP001529510"/>
    </source>
</evidence>
<dbReference type="EMBL" id="JAMKFB020000850">
    <property type="protein sequence ID" value="KAL0146888.1"/>
    <property type="molecule type" value="Genomic_DNA"/>
</dbReference>
<evidence type="ECO:0000313" key="2">
    <source>
        <dbReference type="EMBL" id="KAL0146888.1"/>
    </source>
</evidence>